<reference evidence="2" key="1">
    <citation type="submission" date="2020-11" db="EMBL/GenBank/DDBJ databases">
        <authorList>
            <person name="Tran Van P."/>
        </authorList>
    </citation>
    <scope>NUCLEOTIDE SEQUENCE</scope>
</reference>
<keyword evidence="1" id="KW-0472">Membrane</keyword>
<evidence type="ECO:0000313" key="2">
    <source>
        <dbReference type="EMBL" id="CAD7452286.1"/>
    </source>
</evidence>
<keyword evidence="1" id="KW-0812">Transmembrane</keyword>
<name>A0A7R9I961_9NEOP</name>
<feature type="transmembrane region" description="Helical" evidence="1">
    <location>
        <begin position="91"/>
        <end position="113"/>
    </location>
</feature>
<accession>A0A7R9I961</accession>
<dbReference type="EMBL" id="OE000068">
    <property type="protein sequence ID" value="CAD7452286.1"/>
    <property type="molecule type" value="Genomic_DNA"/>
</dbReference>
<gene>
    <name evidence="2" type="ORF">TTEB3V08_LOCUS471</name>
</gene>
<protein>
    <submittedName>
        <fullName evidence="2">Uncharacterized protein</fullName>
    </submittedName>
</protein>
<organism evidence="2">
    <name type="scientific">Timema tahoe</name>
    <dbReference type="NCBI Taxonomy" id="61484"/>
    <lineage>
        <taxon>Eukaryota</taxon>
        <taxon>Metazoa</taxon>
        <taxon>Ecdysozoa</taxon>
        <taxon>Arthropoda</taxon>
        <taxon>Hexapoda</taxon>
        <taxon>Insecta</taxon>
        <taxon>Pterygota</taxon>
        <taxon>Neoptera</taxon>
        <taxon>Polyneoptera</taxon>
        <taxon>Phasmatodea</taxon>
        <taxon>Timematodea</taxon>
        <taxon>Timematoidea</taxon>
        <taxon>Timematidae</taxon>
        <taxon>Timema</taxon>
    </lineage>
</organism>
<dbReference type="AlphaFoldDB" id="A0A7R9I961"/>
<keyword evidence="1" id="KW-1133">Transmembrane helix</keyword>
<sequence>MDGQRLMRCQLNSLAFVWRENGKKRLGKFHPLYTQIGIESQSCEFVRLWESKGELWALGKAIGKKYRPFSVLFYKTERTIQCAMSFSRCTWVILVPNLVAIVLICGTLLYYWAEPPVKHVATLRRNRERTFVRRYLGLKNKRKEVFCIGVEDVVNREVILGRGRKFERLEGSPARGPMDQSEPVWRRVKRIYTDYASELRMGKFAFYRKCTYICLGEGGRVKNNLGKTILSTPDWDLRPDFPVIGILVYWDSDALDNAATEADR</sequence>
<evidence type="ECO:0000256" key="1">
    <source>
        <dbReference type="SAM" id="Phobius"/>
    </source>
</evidence>
<proteinExistence type="predicted"/>